<organism evidence="2 3">
    <name type="scientific">Duganella phyllosphaerae</name>
    <dbReference type="NCBI Taxonomy" id="762836"/>
    <lineage>
        <taxon>Bacteria</taxon>
        <taxon>Pseudomonadati</taxon>
        <taxon>Pseudomonadota</taxon>
        <taxon>Betaproteobacteria</taxon>
        <taxon>Burkholderiales</taxon>
        <taxon>Oxalobacteraceae</taxon>
        <taxon>Telluria group</taxon>
        <taxon>Duganella</taxon>
    </lineage>
</organism>
<proteinExistence type="predicted"/>
<protein>
    <submittedName>
        <fullName evidence="2">Uncharacterized protein</fullName>
    </submittedName>
</protein>
<keyword evidence="3" id="KW-1185">Reference proteome</keyword>
<comment type="caution">
    <text evidence="2">The sequence shown here is derived from an EMBL/GenBank/DDBJ whole genome shotgun (WGS) entry which is preliminary data.</text>
</comment>
<evidence type="ECO:0000313" key="3">
    <source>
        <dbReference type="Proteomes" id="UP000175989"/>
    </source>
</evidence>
<sequence length="157" mass="15365">MNNTFKATAAAVLLVLAQAATAAQPALSNGKPSENIALGVVSVVVAPVASVAASGQGRDLGAASGLALVGSTYVVSGVAELSAKVVELILTSAATGAKLSVKLTGKTLQGIGVSVGNTVEFTAHASGTMLVASGKVLAFIPNAVGEALLSQKRLPEQ</sequence>
<feature type="signal peptide" evidence="1">
    <location>
        <begin position="1"/>
        <end position="22"/>
    </location>
</feature>
<gene>
    <name evidence="2" type="ORF">DUPY_28990</name>
</gene>
<dbReference type="EMBL" id="LROM01000090">
    <property type="protein sequence ID" value="OEZ98719.1"/>
    <property type="molecule type" value="Genomic_DNA"/>
</dbReference>
<reference evidence="3" key="1">
    <citation type="journal article" date="2016" name="Front. Microbiol.">
        <title>Molecular Keys to the Janthinobacterium and Duganella spp. Interaction with the Plant Pathogen Fusarium graminearum.</title>
        <authorList>
            <person name="Haack F.S."/>
            <person name="Poehlein A."/>
            <person name="Kroger C."/>
            <person name="Voigt C.A."/>
            <person name="Piepenbring M."/>
            <person name="Bode H.B."/>
            <person name="Daniel R."/>
            <person name="Schafer W."/>
            <person name="Streit W.R."/>
        </authorList>
    </citation>
    <scope>NUCLEOTIDE SEQUENCE [LARGE SCALE GENOMIC DNA]</scope>
    <source>
        <strain evidence="3">T54</strain>
    </source>
</reference>
<evidence type="ECO:0000256" key="1">
    <source>
        <dbReference type="SAM" id="SignalP"/>
    </source>
</evidence>
<dbReference type="AlphaFoldDB" id="A0A1E7WJD6"/>
<dbReference type="Proteomes" id="UP000175989">
    <property type="component" value="Unassembled WGS sequence"/>
</dbReference>
<evidence type="ECO:0000313" key="2">
    <source>
        <dbReference type="EMBL" id="OEZ98719.1"/>
    </source>
</evidence>
<feature type="chain" id="PRO_5009207155" evidence="1">
    <location>
        <begin position="23"/>
        <end position="157"/>
    </location>
</feature>
<accession>A0A1E7WJD6</accession>
<dbReference type="OrthoDB" id="5986644at2"/>
<dbReference type="RefSeq" id="WP_070249110.1">
    <property type="nucleotide sequence ID" value="NZ_LROM01000090.1"/>
</dbReference>
<keyword evidence="1" id="KW-0732">Signal</keyword>
<dbReference type="PATRIC" id="fig|762836.4.peg.2988"/>
<name>A0A1E7WJD6_9BURK</name>